<comment type="caution">
    <text evidence="1">The sequence shown here is derived from an EMBL/GenBank/DDBJ whole genome shotgun (WGS) entry which is preliminary data.</text>
</comment>
<dbReference type="GeneID" id="36320572"/>
<name>A0A0F9ZAI8_9MICR</name>
<dbReference type="VEuPathDB" id="MicrosporidiaDB:AAJ76_430001314"/>
<dbReference type="Gene3D" id="2.40.70.10">
    <property type="entry name" value="Acid Proteases"/>
    <property type="match status" value="1"/>
</dbReference>
<gene>
    <name evidence="1" type="ORF">AAJ76_430001314</name>
</gene>
<reference evidence="1 2" key="1">
    <citation type="journal article" date="2015" name="Environ. Microbiol.">
        <title>Genome analyses suggest the presence of polyploidy and recent human-driven expansions in eight global populations of the honeybee pathogen Nosema ceranae.</title>
        <authorList>
            <person name="Pelin A."/>
            <person name="Selman M."/>
            <person name="Aris-Brosou S."/>
            <person name="Farinelli L."/>
            <person name="Corradi N."/>
        </authorList>
    </citation>
    <scope>NUCLEOTIDE SEQUENCE [LARGE SCALE GENOMIC DNA]</scope>
    <source>
        <strain evidence="1 2">PA08 1199</strain>
    </source>
</reference>
<evidence type="ECO:0000313" key="1">
    <source>
        <dbReference type="EMBL" id="KKO74819.1"/>
    </source>
</evidence>
<dbReference type="VEuPathDB" id="MicrosporidiaDB:G9O61_00g009690"/>
<evidence type="ECO:0000313" key="2">
    <source>
        <dbReference type="Proteomes" id="UP000034350"/>
    </source>
</evidence>
<dbReference type="Proteomes" id="UP000034350">
    <property type="component" value="Unassembled WGS sequence"/>
</dbReference>
<dbReference type="OrthoDB" id="128646at2759"/>
<dbReference type="CDD" id="cd00303">
    <property type="entry name" value="retropepsin_like"/>
    <property type="match status" value="1"/>
</dbReference>
<proteinExistence type="predicted"/>
<dbReference type="SUPFAM" id="SSF50630">
    <property type="entry name" value="Acid proteases"/>
    <property type="match status" value="1"/>
</dbReference>
<evidence type="ECO:0008006" key="3">
    <source>
        <dbReference type="Google" id="ProtNLM"/>
    </source>
</evidence>
<organism evidence="1 2">
    <name type="scientific">Vairimorpha ceranae</name>
    <dbReference type="NCBI Taxonomy" id="40302"/>
    <lineage>
        <taxon>Eukaryota</taxon>
        <taxon>Fungi</taxon>
        <taxon>Fungi incertae sedis</taxon>
        <taxon>Microsporidia</taxon>
        <taxon>Nosematidae</taxon>
        <taxon>Vairimorpha</taxon>
    </lineage>
</organism>
<dbReference type="RefSeq" id="XP_024330561.1">
    <property type="nucleotide sequence ID" value="XM_024475625.1"/>
</dbReference>
<dbReference type="Pfam" id="PF13650">
    <property type="entry name" value="Asp_protease_2"/>
    <property type="match status" value="1"/>
</dbReference>
<sequence length="111" mass="12471">MALIDAGATGNFMSRETVSALGSMVRDDKSLTISVVNDQKIKVDKSTEITFKFKDLNKEHHMKYYVIDKCSYDVIIGNEFIMNSNCILSFMENSVQIDTETLGFDNSSINV</sequence>
<dbReference type="AlphaFoldDB" id="A0A0F9ZAI8"/>
<keyword evidence="2" id="KW-1185">Reference proteome</keyword>
<protein>
    <recommendedName>
        <fullName evidence="3">Pol polyprotein</fullName>
    </recommendedName>
</protein>
<accession>A0A0F9ZAI8</accession>
<dbReference type="InterPro" id="IPR021109">
    <property type="entry name" value="Peptidase_aspartic_dom_sf"/>
</dbReference>
<dbReference type="EMBL" id="JPQZ01000043">
    <property type="protein sequence ID" value="KKO74819.1"/>
    <property type="molecule type" value="Genomic_DNA"/>
</dbReference>